<evidence type="ECO:0000313" key="2">
    <source>
        <dbReference type="Proteomes" id="UP000785679"/>
    </source>
</evidence>
<reference evidence="1" key="1">
    <citation type="submission" date="2019-06" db="EMBL/GenBank/DDBJ databases">
        <authorList>
            <person name="Zheng W."/>
        </authorList>
    </citation>
    <scope>NUCLEOTIDE SEQUENCE</scope>
    <source>
        <strain evidence="1">QDHG01</strain>
    </source>
</reference>
<gene>
    <name evidence="1" type="ORF">FGO68_gene4170</name>
</gene>
<dbReference type="Proteomes" id="UP000785679">
    <property type="component" value="Unassembled WGS sequence"/>
</dbReference>
<accession>A0A8J8NI04</accession>
<name>A0A8J8NI04_HALGN</name>
<keyword evidence="2" id="KW-1185">Reference proteome</keyword>
<dbReference type="AlphaFoldDB" id="A0A8J8NI04"/>
<dbReference type="EMBL" id="RRYP01014852">
    <property type="protein sequence ID" value="TNV75772.1"/>
    <property type="molecule type" value="Genomic_DNA"/>
</dbReference>
<organism evidence="1 2">
    <name type="scientific">Halteria grandinella</name>
    <dbReference type="NCBI Taxonomy" id="5974"/>
    <lineage>
        <taxon>Eukaryota</taxon>
        <taxon>Sar</taxon>
        <taxon>Alveolata</taxon>
        <taxon>Ciliophora</taxon>
        <taxon>Intramacronucleata</taxon>
        <taxon>Spirotrichea</taxon>
        <taxon>Stichotrichia</taxon>
        <taxon>Sporadotrichida</taxon>
        <taxon>Halteriidae</taxon>
        <taxon>Halteria</taxon>
    </lineage>
</organism>
<proteinExistence type="predicted"/>
<sequence>MNQSRPRLKLSISNSSALKSRSLAMVTQTWAQAITADYSPTRIGTPSTVLSVSMPTQSSTLPGLCLSYSWEGSFSQGQPQPWASRCSLEESSIGMGI</sequence>
<evidence type="ECO:0000313" key="1">
    <source>
        <dbReference type="EMBL" id="TNV75772.1"/>
    </source>
</evidence>
<comment type="caution">
    <text evidence="1">The sequence shown here is derived from an EMBL/GenBank/DDBJ whole genome shotgun (WGS) entry which is preliminary data.</text>
</comment>
<protein>
    <submittedName>
        <fullName evidence="1">Uncharacterized protein</fullName>
    </submittedName>
</protein>